<dbReference type="AlphaFoldDB" id="A0A7X6F8S9"/>
<evidence type="ECO:0000313" key="3">
    <source>
        <dbReference type="Proteomes" id="UP000540266"/>
    </source>
</evidence>
<reference evidence="2 3" key="1">
    <citation type="submission" date="2020-11" db="EMBL/GenBank/DDBJ databases">
        <title>Indigenous Rhizobia Nodulating Common beans in Western Kenya.</title>
        <authorList>
            <person name="Wekesa C.S."/>
            <person name="Oelmueller R."/>
            <person name="Furch A.C."/>
        </authorList>
    </citation>
    <scope>NUCLEOTIDE SEQUENCE [LARGE SCALE GENOMIC DNA]</scope>
    <source>
        <strain evidence="3">BS3</strain>
    </source>
</reference>
<sequence>MEADEDYLVTQDCHVTVLDIPVAATQRGTRIVTNTLLPTVVMKVGGDVVFPRETFDWGYSQIFKADYAIRRRAMVVAARLYQCWLKYPEINFEDDADIDLLVWNYLYHRLYSPVDIAERTFPTWDNVVYEVAVQEFRVIRELAQFCRKLPGCESPLALALSGNSKIFDFALPARRQDEFFTHLRVQRDRWKKLVGLNPVFPKDLKRSAGSTPRRSQPHERTPHPDEVRAQIDAETNPMYKAFWLLIYGTGMRISEGLNLWTCDVLPGSYSMPMCGYRTNGEPLVILAHPVDSTYTGSIEPSLLAPTRRMVLRNMAPDLDSRPLLTDGRHAGWKGMVEGNTDRRYSWVFWNDLSMAHEFDSLVGTILTIQKNSGSDRKHPFFFCNSNPHTKYFGHMMRYDNAYEAWKRSCERVGIPTGRGGSAPHSARHFWKWRSENVWGLSEQDRQMGLHHFRIESQQSYGLRAEALYQKLASQEVR</sequence>
<dbReference type="InterPro" id="IPR011010">
    <property type="entry name" value="DNA_brk_join_enz"/>
</dbReference>
<name>A0A7X6F8S9_9HYPH</name>
<evidence type="ECO:0000256" key="1">
    <source>
        <dbReference type="SAM" id="MobiDB-lite"/>
    </source>
</evidence>
<dbReference type="GO" id="GO:0006310">
    <property type="term" value="P:DNA recombination"/>
    <property type="evidence" value="ECO:0007669"/>
    <property type="project" value="InterPro"/>
</dbReference>
<feature type="region of interest" description="Disordered" evidence="1">
    <location>
        <begin position="201"/>
        <end position="225"/>
    </location>
</feature>
<dbReference type="RefSeq" id="WP_167860896.1">
    <property type="nucleotide sequence ID" value="NZ_CP064931.1"/>
</dbReference>
<gene>
    <name evidence="2" type="ORF">HER27_000910</name>
</gene>
<dbReference type="GO" id="GO:0015074">
    <property type="term" value="P:DNA integration"/>
    <property type="evidence" value="ECO:0007669"/>
    <property type="project" value="InterPro"/>
</dbReference>
<protein>
    <submittedName>
        <fullName evidence="2">Uncharacterized protein</fullName>
    </submittedName>
</protein>
<organism evidence="2 3">
    <name type="scientific">Rhizobium phaseoli</name>
    <dbReference type="NCBI Taxonomy" id="396"/>
    <lineage>
        <taxon>Bacteria</taxon>
        <taxon>Pseudomonadati</taxon>
        <taxon>Pseudomonadota</taxon>
        <taxon>Alphaproteobacteria</taxon>
        <taxon>Hyphomicrobiales</taxon>
        <taxon>Rhizobiaceae</taxon>
        <taxon>Rhizobium/Agrobacterium group</taxon>
        <taxon>Rhizobium</taxon>
    </lineage>
</organism>
<proteinExistence type="predicted"/>
<dbReference type="Proteomes" id="UP000540266">
    <property type="component" value="Chromosome"/>
</dbReference>
<accession>A0A7X6F8S9</accession>
<evidence type="ECO:0000313" key="2">
    <source>
        <dbReference type="EMBL" id="QPK09175.1"/>
    </source>
</evidence>
<feature type="compositionally biased region" description="Basic and acidic residues" evidence="1">
    <location>
        <begin position="216"/>
        <end position="225"/>
    </location>
</feature>
<dbReference type="SUPFAM" id="SSF56349">
    <property type="entry name" value="DNA breaking-rejoining enzymes"/>
    <property type="match status" value="1"/>
</dbReference>
<dbReference type="GO" id="GO:0003677">
    <property type="term" value="F:DNA binding"/>
    <property type="evidence" value="ECO:0007669"/>
    <property type="project" value="InterPro"/>
</dbReference>
<dbReference type="EMBL" id="CP064931">
    <property type="protein sequence ID" value="QPK09175.1"/>
    <property type="molecule type" value="Genomic_DNA"/>
</dbReference>
<dbReference type="InterPro" id="IPR013762">
    <property type="entry name" value="Integrase-like_cat_sf"/>
</dbReference>
<dbReference type="Gene3D" id="1.10.443.10">
    <property type="entry name" value="Intergrase catalytic core"/>
    <property type="match status" value="1"/>
</dbReference>